<evidence type="ECO:0000256" key="10">
    <source>
        <dbReference type="ARBA" id="ARBA00023157"/>
    </source>
</evidence>
<dbReference type="AlphaFoldDB" id="A0A8T2IHR6"/>
<evidence type="ECO:0000256" key="6">
    <source>
        <dbReference type="ARBA" id="ARBA00022725"/>
    </source>
</evidence>
<keyword evidence="8" id="KW-0297">G-protein coupled receptor</keyword>
<evidence type="ECO:0000256" key="14">
    <source>
        <dbReference type="SAM" id="Phobius"/>
    </source>
</evidence>
<comment type="subcellular location">
    <subcellularLocation>
        <location evidence="1">Cell membrane</location>
        <topology evidence="1">Multi-pass membrane protein</topology>
    </subcellularLocation>
</comment>
<keyword evidence="13" id="KW-0807">Transducer</keyword>
<feature type="transmembrane region" description="Helical" evidence="14">
    <location>
        <begin position="272"/>
        <end position="289"/>
    </location>
</feature>
<dbReference type="OrthoDB" id="5950740at2759"/>
<keyword evidence="5 14" id="KW-0812">Transmembrane</keyword>
<reference evidence="16" key="1">
    <citation type="thesis" date="2020" institute="ProQuest LLC" country="789 East Eisenhower Parkway, Ann Arbor, MI, USA">
        <title>Comparative Genomics and Chromosome Evolution.</title>
        <authorList>
            <person name="Mudd A.B."/>
        </authorList>
    </citation>
    <scope>NUCLEOTIDE SEQUENCE</scope>
    <source>
        <strain evidence="16">Female2</strain>
        <tissue evidence="16">Blood</tissue>
    </source>
</reference>
<feature type="transmembrane region" description="Helical" evidence="14">
    <location>
        <begin position="60"/>
        <end position="78"/>
    </location>
</feature>
<evidence type="ECO:0000259" key="15">
    <source>
        <dbReference type="PROSITE" id="PS50262"/>
    </source>
</evidence>
<evidence type="ECO:0000313" key="16">
    <source>
        <dbReference type="EMBL" id="KAG8429706.1"/>
    </source>
</evidence>
<name>A0A8T2IHR6_9PIPI</name>
<keyword evidence="6" id="KW-0552">Olfaction</keyword>
<keyword evidence="11" id="KW-0675">Receptor</keyword>
<dbReference type="SUPFAM" id="SSF81321">
    <property type="entry name" value="Family A G protein-coupled receptor-like"/>
    <property type="match status" value="1"/>
</dbReference>
<dbReference type="EMBL" id="JAACNH010003578">
    <property type="protein sequence ID" value="KAG8429706.1"/>
    <property type="molecule type" value="Genomic_DNA"/>
</dbReference>
<feature type="transmembrane region" description="Helical" evidence="14">
    <location>
        <begin position="23"/>
        <end position="48"/>
    </location>
</feature>
<keyword evidence="4" id="KW-0716">Sensory transduction</keyword>
<dbReference type="InterPro" id="IPR000725">
    <property type="entry name" value="Olfact_rcpt"/>
</dbReference>
<dbReference type="FunFam" id="1.20.1070.10:FF:000010">
    <property type="entry name" value="Olfactory receptor"/>
    <property type="match status" value="1"/>
</dbReference>
<evidence type="ECO:0000256" key="11">
    <source>
        <dbReference type="ARBA" id="ARBA00023170"/>
    </source>
</evidence>
<keyword evidence="3" id="KW-1003">Cell membrane</keyword>
<evidence type="ECO:0000313" key="17">
    <source>
        <dbReference type="EMBL" id="KAG8449809.1"/>
    </source>
</evidence>
<evidence type="ECO:0000256" key="3">
    <source>
        <dbReference type="ARBA" id="ARBA00022475"/>
    </source>
</evidence>
<gene>
    <name evidence="17" type="ORF">GDO86_016466</name>
    <name evidence="16" type="ORF">GDO86_019418</name>
</gene>
<evidence type="ECO:0000256" key="5">
    <source>
        <dbReference type="ARBA" id="ARBA00022692"/>
    </source>
</evidence>
<keyword evidence="18" id="KW-1185">Reference proteome</keyword>
<evidence type="ECO:0000256" key="7">
    <source>
        <dbReference type="ARBA" id="ARBA00022989"/>
    </source>
</evidence>
<dbReference type="GO" id="GO:0004930">
    <property type="term" value="F:G protein-coupled receptor activity"/>
    <property type="evidence" value="ECO:0007669"/>
    <property type="project" value="UniProtKB-KW"/>
</dbReference>
<keyword evidence="12" id="KW-0325">Glycoprotein</keyword>
<dbReference type="EMBL" id="JAACNH010000003">
    <property type="protein sequence ID" value="KAG8449809.1"/>
    <property type="molecule type" value="Genomic_DNA"/>
</dbReference>
<dbReference type="PANTHER" id="PTHR24242">
    <property type="entry name" value="G-PROTEIN COUPLED RECEPTOR"/>
    <property type="match status" value="1"/>
</dbReference>
<dbReference type="Pfam" id="PF13853">
    <property type="entry name" value="7tm_4"/>
    <property type="match status" value="1"/>
</dbReference>
<dbReference type="PRINTS" id="PR00237">
    <property type="entry name" value="GPCRRHODOPSN"/>
</dbReference>
<comment type="caution">
    <text evidence="16">The sequence shown here is derived from an EMBL/GenBank/DDBJ whole genome shotgun (WGS) entry which is preliminary data.</text>
</comment>
<feature type="transmembrane region" description="Helical" evidence="14">
    <location>
        <begin position="140"/>
        <end position="166"/>
    </location>
</feature>
<evidence type="ECO:0000256" key="4">
    <source>
        <dbReference type="ARBA" id="ARBA00022606"/>
    </source>
</evidence>
<accession>A0A8T2IHR6</accession>
<dbReference type="InterPro" id="IPR050939">
    <property type="entry name" value="Olfactory_GPCR1"/>
</dbReference>
<dbReference type="InterPro" id="IPR017452">
    <property type="entry name" value="GPCR_Rhodpsn_7TM"/>
</dbReference>
<comment type="similarity">
    <text evidence="2">Belongs to the G-protein coupled receptor 1 family.</text>
</comment>
<dbReference type="FunFam" id="1.10.1220.70:FF:000001">
    <property type="entry name" value="Olfactory receptor"/>
    <property type="match status" value="1"/>
</dbReference>
<dbReference type="GO" id="GO:0005886">
    <property type="term" value="C:plasma membrane"/>
    <property type="evidence" value="ECO:0007669"/>
    <property type="project" value="UniProtKB-SubCell"/>
</dbReference>
<evidence type="ECO:0000256" key="8">
    <source>
        <dbReference type="ARBA" id="ARBA00023040"/>
    </source>
</evidence>
<evidence type="ECO:0000256" key="1">
    <source>
        <dbReference type="ARBA" id="ARBA00004651"/>
    </source>
</evidence>
<organism evidence="16 18">
    <name type="scientific">Hymenochirus boettgeri</name>
    <name type="common">Congo dwarf clawed frog</name>
    <dbReference type="NCBI Taxonomy" id="247094"/>
    <lineage>
        <taxon>Eukaryota</taxon>
        <taxon>Metazoa</taxon>
        <taxon>Chordata</taxon>
        <taxon>Craniata</taxon>
        <taxon>Vertebrata</taxon>
        <taxon>Euteleostomi</taxon>
        <taxon>Amphibia</taxon>
        <taxon>Batrachia</taxon>
        <taxon>Anura</taxon>
        <taxon>Pipoidea</taxon>
        <taxon>Pipidae</taxon>
        <taxon>Pipinae</taxon>
        <taxon>Hymenochirus</taxon>
    </lineage>
</organism>
<evidence type="ECO:0000256" key="2">
    <source>
        <dbReference type="ARBA" id="ARBA00010663"/>
    </source>
</evidence>
<dbReference type="PRINTS" id="PR00245">
    <property type="entry name" value="OLFACTORYR"/>
</dbReference>
<dbReference type="InterPro" id="IPR000276">
    <property type="entry name" value="GPCR_Rhodpsn"/>
</dbReference>
<dbReference type="Proteomes" id="UP000812440">
    <property type="component" value="Chromosome 8_10"/>
</dbReference>
<sequence>MEVTNNTAVHYFLLLAFSELHEFQVLLFIIFFIVYIICIVGNVAIIVIIKTDPYLHNPMYFFISIFATSEILFVFSIAPNLLSNLMGYMKSISFTGCFAQLCALGTLGLTECCLLAVMAFDRDLAINYPLRYSSIMRDEFCILLGVLPWFICLTIDLLITILFAGLEFCGSLELNHFMCDWGVLQLLPCIVPLDLQCIVIITNFSGIVLPFVTIVLLYIHIITTIVKMKSETGKRKAFSTCSSHLIVASLFFGTAIIVYFTPEISNLKKYLALMYTFVTPLLNPFIYTLKNKDVITAFKKWKLKAKF</sequence>
<keyword evidence="9 14" id="KW-0472">Membrane</keyword>
<dbReference type="GO" id="GO:0004984">
    <property type="term" value="F:olfactory receptor activity"/>
    <property type="evidence" value="ECO:0007669"/>
    <property type="project" value="InterPro"/>
</dbReference>
<evidence type="ECO:0000256" key="13">
    <source>
        <dbReference type="ARBA" id="ARBA00023224"/>
    </source>
</evidence>
<dbReference type="PANTHER" id="PTHR24242:SF403">
    <property type="entry name" value="OLFACTORY RECEPTOR 5V1-LIKE"/>
    <property type="match status" value="1"/>
</dbReference>
<feature type="transmembrane region" description="Helical" evidence="14">
    <location>
        <begin position="98"/>
        <end position="120"/>
    </location>
</feature>
<keyword evidence="10" id="KW-1015">Disulfide bond</keyword>
<feature type="transmembrane region" description="Helical" evidence="14">
    <location>
        <begin position="237"/>
        <end position="260"/>
    </location>
</feature>
<feature type="transmembrane region" description="Helical" evidence="14">
    <location>
        <begin position="198"/>
        <end position="225"/>
    </location>
</feature>
<dbReference type="PROSITE" id="PS50262">
    <property type="entry name" value="G_PROTEIN_RECEP_F1_2"/>
    <property type="match status" value="1"/>
</dbReference>
<feature type="domain" description="G-protein coupled receptors family 1 profile" evidence="15">
    <location>
        <begin position="41"/>
        <end position="287"/>
    </location>
</feature>
<evidence type="ECO:0000256" key="12">
    <source>
        <dbReference type="ARBA" id="ARBA00023180"/>
    </source>
</evidence>
<protein>
    <recommendedName>
        <fullName evidence="15">G-protein coupled receptors family 1 profile domain-containing protein</fullName>
    </recommendedName>
</protein>
<evidence type="ECO:0000256" key="9">
    <source>
        <dbReference type="ARBA" id="ARBA00023136"/>
    </source>
</evidence>
<keyword evidence="7 14" id="KW-1133">Transmembrane helix</keyword>
<dbReference type="Gene3D" id="1.20.1070.10">
    <property type="entry name" value="Rhodopsin 7-helix transmembrane proteins"/>
    <property type="match status" value="1"/>
</dbReference>
<proteinExistence type="inferred from homology"/>
<evidence type="ECO:0000313" key="18">
    <source>
        <dbReference type="Proteomes" id="UP000812440"/>
    </source>
</evidence>